<evidence type="ECO:0000313" key="2">
    <source>
        <dbReference type="EMBL" id="NMF61236.1"/>
    </source>
</evidence>
<dbReference type="RefSeq" id="WP_169366178.1">
    <property type="nucleotide sequence ID" value="NZ_JAAVJL010000009.1"/>
</dbReference>
<proteinExistence type="predicted"/>
<feature type="signal peptide" evidence="1">
    <location>
        <begin position="1"/>
        <end position="27"/>
    </location>
</feature>
<evidence type="ECO:0000256" key="1">
    <source>
        <dbReference type="SAM" id="SignalP"/>
    </source>
</evidence>
<name>A0ABX1M0S7_9CYAN</name>
<reference evidence="2 3" key="1">
    <citation type="submission" date="2020-03" db="EMBL/GenBank/DDBJ databases">
        <title>Draft Genome Sequence of 2-Methylisoborneol Producing Pseudanabaena yagii Strain GIHE-NHR1 Isolated from North Han River in South Korea.</title>
        <authorList>
            <person name="Jeong J."/>
        </authorList>
    </citation>
    <scope>NUCLEOTIDE SEQUENCE [LARGE SCALE GENOMIC DNA]</scope>
    <source>
        <strain evidence="2 3">GIHE-NHR1</strain>
    </source>
</reference>
<keyword evidence="3" id="KW-1185">Reference proteome</keyword>
<sequence>MNKFNRILLASGLAATASLMVNSPAFADTTGKVNLSGTIPSNLSLTVTATSEASAMIFVPGNNTYDLKIANITGAATNSSSGLKVSVLSSWRLTSTSTTEYIVITGFGESTSTSSSIATANRKRIQDNNLQSNVPFDLAITNTNVAGAAPDSSLYISYNAPNITAGIYSGSITFTATDK</sequence>
<protein>
    <recommendedName>
        <fullName evidence="4">PEP-CTERM sorting domain-containing protein</fullName>
    </recommendedName>
</protein>
<dbReference type="Proteomes" id="UP000738376">
    <property type="component" value="Unassembled WGS sequence"/>
</dbReference>
<feature type="chain" id="PRO_5046600360" description="PEP-CTERM sorting domain-containing protein" evidence="1">
    <location>
        <begin position="28"/>
        <end position="179"/>
    </location>
</feature>
<organism evidence="2 3">
    <name type="scientific">Pseudanabaena yagii GIHE-NHR1</name>
    <dbReference type="NCBI Taxonomy" id="2722753"/>
    <lineage>
        <taxon>Bacteria</taxon>
        <taxon>Bacillati</taxon>
        <taxon>Cyanobacteriota</taxon>
        <taxon>Cyanophyceae</taxon>
        <taxon>Pseudanabaenales</taxon>
        <taxon>Pseudanabaenaceae</taxon>
        <taxon>Pseudanabaena</taxon>
        <taxon>Pseudanabaena yagii</taxon>
    </lineage>
</organism>
<accession>A0ABX1M0S7</accession>
<dbReference type="EMBL" id="JAAVJL010000009">
    <property type="protein sequence ID" value="NMF61236.1"/>
    <property type="molecule type" value="Genomic_DNA"/>
</dbReference>
<gene>
    <name evidence="2" type="ORF">HC246_25255</name>
</gene>
<evidence type="ECO:0008006" key="4">
    <source>
        <dbReference type="Google" id="ProtNLM"/>
    </source>
</evidence>
<comment type="caution">
    <text evidence="2">The sequence shown here is derived from an EMBL/GenBank/DDBJ whole genome shotgun (WGS) entry which is preliminary data.</text>
</comment>
<evidence type="ECO:0000313" key="3">
    <source>
        <dbReference type="Proteomes" id="UP000738376"/>
    </source>
</evidence>
<keyword evidence="1" id="KW-0732">Signal</keyword>